<protein>
    <submittedName>
        <fullName evidence="1">Uncharacterized protein</fullName>
    </submittedName>
</protein>
<evidence type="ECO:0000313" key="2">
    <source>
        <dbReference type="Proteomes" id="UP001489509"/>
    </source>
</evidence>
<dbReference type="EMBL" id="JBBMFD010000004">
    <property type="protein sequence ID" value="MEQ2439926.1"/>
    <property type="molecule type" value="Genomic_DNA"/>
</dbReference>
<evidence type="ECO:0000313" key="1">
    <source>
        <dbReference type="EMBL" id="MEQ2439926.1"/>
    </source>
</evidence>
<dbReference type="RefSeq" id="WP_349218414.1">
    <property type="nucleotide sequence ID" value="NZ_JBBMFD010000004.1"/>
</dbReference>
<reference evidence="1 2" key="1">
    <citation type="submission" date="2024-03" db="EMBL/GenBank/DDBJ databases">
        <title>Human intestinal bacterial collection.</title>
        <authorList>
            <person name="Pauvert C."/>
            <person name="Hitch T.C.A."/>
            <person name="Clavel T."/>
        </authorList>
    </citation>
    <scope>NUCLEOTIDE SEQUENCE [LARGE SCALE GENOMIC DNA]</scope>
    <source>
        <strain evidence="1 2">CLA-JM-H44</strain>
    </source>
</reference>
<comment type="caution">
    <text evidence="1">The sequence shown here is derived from an EMBL/GenBank/DDBJ whole genome shotgun (WGS) entry which is preliminary data.</text>
</comment>
<name>A0ABV1DXZ5_9FIRM</name>
<organism evidence="1 2">
    <name type="scientific">Solibaculum intestinale</name>
    <dbReference type="NCBI Taxonomy" id="3133165"/>
    <lineage>
        <taxon>Bacteria</taxon>
        <taxon>Bacillati</taxon>
        <taxon>Bacillota</taxon>
        <taxon>Clostridia</taxon>
        <taxon>Eubacteriales</taxon>
        <taxon>Oscillospiraceae</taxon>
        <taxon>Solibaculum</taxon>
    </lineage>
</organism>
<proteinExistence type="predicted"/>
<dbReference type="Proteomes" id="UP001489509">
    <property type="component" value="Unassembled WGS sequence"/>
</dbReference>
<keyword evidence="2" id="KW-1185">Reference proteome</keyword>
<accession>A0ABV1DXZ5</accession>
<gene>
    <name evidence="1" type="ORF">WMO26_03685</name>
</gene>
<sequence>MFHITVGRIAGDKLPGFATYFYHRPDFLTGVLGIVVVKYIFEHRKIIFLFGAVHIVVDSDKADILGGEDEILQPPHVGEYSLPSRDKSLTITVDTL</sequence>